<evidence type="ECO:0000313" key="2">
    <source>
        <dbReference type="EMBL" id="MCG7323826.1"/>
    </source>
</evidence>
<feature type="domain" description="Transposase IS4-like" evidence="1">
    <location>
        <begin position="126"/>
        <end position="420"/>
    </location>
</feature>
<dbReference type="EMBL" id="JAKRCV010000130">
    <property type="protein sequence ID" value="MCG7323826.1"/>
    <property type="molecule type" value="Genomic_DNA"/>
</dbReference>
<protein>
    <submittedName>
        <fullName evidence="2">IS1634 family transposase</fullName>
    </submittedName>
</protein>
<comment type="caution">
    <text evidence="2">The sequence shown here is derived from an EMBL/GenBank/DDBJ whole genome shotgun (WGS) entry which is preliminary data.</text>
</comment>
<dbReference type="Proteomes" id="UP001521931">
    <property type="component" value="Unassembled WGS sequence"/>
</dbReference>
<organism evidence="2 3">
    <name type="scientific">Arsenicicoccus bolidensis</name>
    <dbReference type="NCBI Taxonomy" id="229480"/>
    <lineage>
        <taxon>Bacteria</taxon>
        <taxon>Bacillati</taxon>
        <taxon>Actinomycetota</taxon>
        <taxon>Actinomycetes</taxon>
        <taxon>Micrococcales</taxon>
        <taxon>Intrasporangiaceae</taxon>
        <taxon>Arsenicicoccus</taxon>
    </lineage>
</organism>
<dbReference type="PANTHER" id="PTHR34614">
    <property type="match status" value="1"/>
</dbReference>
<feature type="non-terminal residue" evidence="2">
    <location>
        <position position="450"/>
    </location>
</feature>
<gene>
    <name evidence="2" type="ORF">MHL29_18370</name>
</gene>
<evidence type="ECO:0000313" key="3">
    <source>
        <dbReference type="Proteomes" id="UP001521931"/>
    </source>
</evidence>
<sequence>MAALLATARQRMRPGQGELDLSGGAVRAGVSVITSKRAAVLWEVLSGAYTRLGFDVLGDEAFKQLVLARIVEPVSKADSVRVLDELGVPHASLRSMFRSLARAKERDYRGLVAGACFAHAASHGDLSLVLYDVTTLYFEAEHEDDLRKVGYSKERRVDPQVVVGLLVDRDGFPLEIGCFEGNTAETTTIGPIIKAFQARHSLSDIVVVADAGMLSASNLRELDEAGLRFIVGSRVAKAPTDLASHFRWHGDAFTDGQVIDTITPRVATSKATGVNDVNVRVEPVWDPSEHSSSWRAVWAYSAKRAARDRKTLTLQENRAKAVVAGEKAARAPRFVKSSNGAVSLDQAMLARAHRLVGLKGYVTNIEATLMPAGEVIASYHSLWQVEASFRMSKTDLRARPIFHHERDAIQAHLTVVVTALAVARHLQAATGLSIKKIVQTLRPLQQITVN</sequence>
<dbReference type="NCBIfam" id="NF033559">
    <property type="entry name" value="transpos_IS1634"/>
    <property type="match status" value="1"/>
</dbReference>
<dbReference type="InterPro" id="IPR047654">
    <property type="entry name" value="IS1634_transpos"/>
</dbReference>
<dbReference type="InterPro" id="IPR002559">
    <property type="entry name" value="Transposase_11"/>
</dbReference>
<evidence type="ECO:0000259" key="1">
    <source>
        <dbReference type="Pfam" id="PF01609"/>
    </source>
</evidence>
<dbReference type="InterPro" id="IPR012337">
    <property type="entry name" value="RNaseH-like_sf"/>
</dbReference>
<dbReference type="Pfam" id="PF01609">
    <property type="entry name" value="DDE_Tnp_1"/>
    <property type="match status" value="1"/>
</dbReference>
<accession>A0ABS9Q7H6</accession>
<reference evidence="2 3" key="1">
    <citation type="submission" date="2022-02" db="EMBL/GenBank/DDBJ databases">
        <title>Uncovering new skin microbiome diversity through culturing and metagenomics.</title>
        <authorList>
            <person name="Conlan S."/>
            <person name="Deming C."/>
            <person name="Nisc Comparative Sequencing Program N."/>
            <person name="Segre J.A."/>
        </authorList>
    </citation>
    <scope>NUCLEOTIDE SEQUENCE [LARGE SCALE GENOMIC DNA]</scope>
    <source>
        <strain evidence="2 3">ACRQZ</strain>
    </source>
</reference>
<keyword evidence="3" id="KW-1185">Reference proteome</keyword>
<proteinExistence type="predicted"/>
<dbReference type="PANTHER" id="PTHR34614:SF2">
    <property type="entry name" value="TRANSPOSASE IS4-LIKE DOMAIN-CONTAINING PROTEIN"/>
    <property type="match status" value="1"/>
</dbReference>
<name>A0ABS9Q7H6_9MICO</name>
<dbReference type="SUPFAM" id="SSF53098">
    <property type="entry name" value="Ribonuclease H-like"/>
    <property type="match status" value="1"/>
</dbReference>